<keyword evidence="10" id="KW-0564">Palmitate</keyword>
<keyword evidence="11" id="KW-0449">Lipoprotein</keyword>
<dbReference type="InterPro" id="IPR041263">
    <property type="entry name" value="Gasdermin_PUB"/>
</dbReference>
<keyword evidence="6" id="KW-0963">Cytoplasm</keyword>
<dbReference type="GeneID" id="107120753"/>
<keyword evidence="9" id="KW-0472">Membrane</keyword>
<name>A0ABM1KZ73_GEKJA</name>
<evidence type="ECO:0000256" key="6">
    <source>
        <dbReference type="ARBA" id="ARBA00022490"/>
    </source>
</evidence>
<evidence type="ECO:0000259" key="13">
    <source>
        <dbReference type="Pfam" id="PF17708"/>
    </source>
</evidence>
<dbReference type="RefSeq" id="XP_015279010.1">
    <property type="nucleotide sequence ID" value="XM_015423524.1"/>
</dbReference>
<feature type="domain" description="Gasdermin PUB" evidence="13">
    <location>
        <begin position="260"/>
        <end position="423"/>
    </location>
</feature>
<dbReference type="Pfam" id="PF04598">
    <property type="entry name" value="Gasdermin"/>
    <property type="match status" value="1"/>
</dbReference>
<dbReference type="PANTHER" id="PTHR16399">
    <property type="entry name" value="GASDERMIN"/>
    <property type="match status" value="1"/>
</dbReference>
<evidence type="ECO:0000256" key="7">
    <source>
        <dbReference type="ARBA" id="ARBA00022590"/>
    </source>
</evidence>
<dbReference type="PANTHER" id="PTHR16399:SF18">
    <property type="entry name" value="GASDERMIN-A"/>
    <property type="match status" value="1"/>
</dbReference>
<comment type="subcellular location">
    <subcellularLocation>
        <location evidence="2">Cell membrane</location>
        <topology evidence="2">Multi-pass membrane protein</topology>
    </subcellularLocation>
    <subcellularLocation>
        <location evidence="1">Cytoplasm</location>
    </subcellularLocation>
</comment>
<keyword evidence="14" id="KW-1185">Reference proteome</keyword>
<evidence type="ECO:0000256" key="5">
    <source>
        <dbReference type="ARBA" id="ARBA00022475"/>
    </source>
</evidence>
<evidence type="ECO:0000256" key="11">
    <source>
        <dbReference type="ARBA" id="ARBA00023288"/>
    </source>
</evidence>
<sequence>MFHKATKSLAKQLDPEGDLIPVRCLLDQNHFGPLCLVQKKCKDPLWRKSRYHKTDYKLRDVLLTGEPASQPDIYDSDSFTIVDHVDGKLEGDVTAAIDLATVEIKSSSSTSHARSVKVKKRHISRQVLDSLHGKSKINLDHPLIKQSEKFQRDLYIITETVETVEAAEFRDSSKTEGSVLAELRLKMKFTGLRDSKKAVIVPKACALAFRVKRLLIREGSLGVSIFPDDRTQTFRSCKPGYQSDAVRIDMRSKTKHQLMEIQQECAPLLSLSTDLCGKFLNGFLAIIRNNDLLQELELQLEQALDGINPIKLKTSRPELQELVDNLQDSTGSICTDVAGSVLYFLQALDELSESELLLLEESVERKIVPKQTALVQCILEEVNSNKEWKLTIETQKVSPFIEDELDITEAMIKSCGVTVQRSGAGLLVTGNPDAFLALSALYVALYVLKILSG</sequence>
<evidence type="ECO:0000256" key="2">
    <source>
        <dbReference type="ARBA" id="ARBA00004651"/>
    </source>
</evidence>
<accession>A0ABM1KZ73</accession>
<keyword evidence="8" id="KW-0812">Transmembrane</keyword>
<comment type="similarity">
    <text evidence="3">Belongs to the gasdermin family.</text>
</comment>
<evidence type="ECO:0000313" key="15">
    <source>
        <dbReference type="RefSeq" id="XP_015279010.1"/>
    </source>
</evidence>
<proteinExistence type="inferred from homology"/>
<evidence type="ECO:0000256" key="8">
    <source>
        <dbReference type="ARBA" id="ARBA00022692"/>
    </source>
</evidence>
<evidence type="ECO:0000256" key="1">
    <source>
        <dbReference type="ARBA" id="ARBA00004496"/>
    </source>
</evidence>
<evidence type="ECO:0000313" key="14">
    <source>
        <dbReference type="Proteomes" id="UP000694871"/>
    </source>
</evidence>
<protein>
    <submittedName>
        <fullName evidence="15">Gasdermin-A</fullName>
    </submittedName>
</protein>
<organism evidence="14 15">
    <name type="scientific">Gekko japonicus</name>
    <name type="common">Schlegel's Japanese gecko</name>
    <dbReference type="NCBI Taxonomy" id="146911"/>
    <lineage>
        <taxon>Eukaryota</taxon>
        <taxon>Metazoa</taxon>
        <taxon>Chordata</taxon>
        <taxon>Craniata</taxon>
        <taxon>Vertebrata</taxon>
        <taxon>Euteleostomi</taxon>
        <taxon>Lepidosauria</taxon>
        <taxon>Squamata</taxon>
        <taxon>Bifurcata</taxon>
        <taxon>Gekkota</taxon>
        <taxon>Gekkonidae</taxon>
        <taxon>Gekkoninae</taxon>
        <taxon>Gekko</taxon>
    </lineage>
</organism>
<evidence type="ECO:0000259" key="12">
    <source>
        <dbReference type="Pfam" id="PF04598"/>
    </source>
</evidence>
<keyword evidence="7" id="KW-1210">Necrosis</keyword>
<evidence type="ECO:0000256" key="3">
    <source>
        <dbReference type="ARBA" id="ARBA00009279"/>
    </source>
</evidence>
<reference evidence="15" key="1">
    <citation type="submission" date="2025-08" db="UniProtKB">
        <authorList>
            <consortium name="RefSeq"/>
        </authorList>
    </citation>
    <scope>IDENTIFICATION</scope>
</reference>
<dbReference type="Proteomes" id="UP000694871">
    <property type="component" value="Unplaced"/>
</dbReference>
<gene>
    <name evidence="15" type="primary">GSDMA</name>
</gene>
<feature type="domain" description="Gasdermin pore forming" evidence="12">
    <location>
        <begin position="1"/>
        <end position="235"/>
    </location>
</feature>
<dbReference type="InterPro" id="IPR040460">
    <property type="entry name" value="Gasdermin_pore"/>
</dbReference>
<evidence type="ECO:0000256" key="9">
    <source>
        <dbReference type="ARBA" id="ARBA00023136"/>
    </source>
</evidence>
<evidence type="ECO:0000256" key="10">
    <source>
        <dbReference type="ARBA" id="ARBA00023139"/>
    </source>
</evidence>
<keyword evidence="4" id="KW-1134">Transmembrane beta strand</keyword>
<dbReference type="InterPro" id="IPR007677">
    <property type="entry name" value="Gasdermin"/>
</dbReference>
<evidence type="ECO:0000256" key="4">
    <source>
        <dbReference type="ARBA" id="ARBA00022452"/>
    </source>
</evidence>
<keyword evidence="5" id="KW-1003">Cell membrane</keyword>
<dbReference type="Pfam" id="PF17708">
    <property type="entry name" value="Gasdermin_C"/>
    <property type="match status" value="1"/>
</dbReference>